<comment type="caution">
    <text evidence="2">The sequence shown here is derived from an EMBL/GenBank/DDBJ whole genome shotgun (WGS) entry which is preliminary data.</text>
</comment>
<dbReference type="AlphaFoldDB" id="A0A9Q1GK24"/>
<keyword evidence="1" id="KW-1133">Transmembrane helix</keyword>
<feature type="transmembrane region" description="Helical" evidence="1">
    <location>
        <begin position="184"/>
        <end position="204"/>
    </location>
</feature>
<name>A0A9Q1GK24_9CARY</name>
<protein>
    <recommendedName>
        <fullName evidence="4">Aminotransferase-like plant mobile domain-containing protein</fullName>
    </recommendedName>
</protein>
<keyword evidence="3" id="KW-1185">Reference proteome</keyword>
<proteinExistence type="predicted"/>
<gene>
    <name evidence="2" type="ORF">Cgig2_023143</name>
</gene>
<keyword evidence="1" id="KW-0812">Transmembrane</keyword>
<sequence length="250" mass="28829">MTRRTTMKLEVEEECRKRQKTHHRKGSDVCNDGDSDELSYLLRCLMEGEMREDSSGTEYESHIEDEGVSDSELSLESNFSVDEGSAVPRWKVFRVGGRRVPFSVFDVALMTGLPATRKIVELDREEVTTEVGEMVRGCMAEWEREKIVTRLPGRSGKKRRFFWNYVSAMVALYEGNSKDDQVRLWVRIYAFMILSGVLFPRTLYGAAWSMMQYVEDIEGMGQYNWAEAVWRVIGETIEDTQRKLCSGPLT</sequence>
<dbReference type="OrthoDB" id="723791at2759"/>
<evidence type="ECO:0000313" key="2">
    <source>
        <dbReference type="EMBL" id="KAJ8420616.1"/>
    </source>
</evidence>
<accession>A0A9Q1GK24</accession>
<dbReference type="Proteomes" id="UP001153076">
    <property type="component" value="Unassembled WGS sequence"/>
</dbReference>
<reference evidence="2" key="1">
    <citation type="submission" date="2022-04" db="EMBL/GenBank/DDBJ databases">
        <title>Carnegiea gigantea Genome sequencing and assembly v2.</title>
        <authorList>
            <person name="Copetti D."/>
            <person name="Sanderson M.J."/>
            <person name="Burquez A."/>
            <person name="Wojciechowski M.F."/>
        </authorList>
    </citation>
    <scope>NUCLEOTIDE SEQUENCE</scope>
    <source>
        <strain evidence="2">SGP5-SGP5p</strain>
        <tissue evidence="2">Aerial part</tissue>
    </source>
</reference>
<evidence type="ECO:0000313" key="3">
    <source>
        <dbReference type="Proteomes" id="UP001153076"/>
    </source>
</evidence>
<evidence type="ECO:0008006" key="4">
    <source>
        <dbReference type="Google" id="ProtNLM"/>
    </source>
</evidence>
<organism evidence="2 3">
    <name type="scientific">Carnegiea gigantea</name>
    <dbReference type="NCBI Taxonomy" id="171969"/>
    <lineage>
        <taxon>Eukaryota</taxon>
        <taxon>Viridiplantae</taxon>
        <taxon>Streptophyta</taxon>
        <taxon>Embryophyta</taxon>
        <taxon>Tracheophyta</taxon>
        <taxon>Spermatophyta</taxon>
        <taxon>Magnoliopsida</taxon>
        <taxon>eudicotyledons</taxon>
        <taxon>Gunneridae</taxon>
        <taxon>Pentapetalae</taxon>
        <taxon>Caryophyllales</taxon>
        <taxon>Cactineae</taxon>
        <taxon>Cactaceae</taxon>
        <taxon>Cactoideae</taxon>
        <taxon>Echinocereeae</taxon>
        <taxon>Carnegiea</taxon>
    </lineage>
</organism>
<evidence type="ECO:0000256" key="1">
    <source>
        <dbReference type="SAM" id="Phobius"/>
    </source>
</evidence>
<dbReference type="EMBL" id="JAKOGI010003294">
    <property type="protein sequence ID" value="KAJ8420616.1"/>
    <property type="molecule type" value="Genomic_DNA"/>
</dbReference>
<keyword evidence="1" id="KW-0472">Membrane</keyword>